<dbReference type="AlphaFoldDB" id="A0A1X6WSZ5"/>
<feature type="domain" description="Gfo/Idh/MocA-like oxidoreductase N-terminal" evidence="4">
    <location>
        <begin position="30"/>
        <end position="149"/>
    </location>
</feature>
<dbReference type="PANTHER" id="PTHR22604:SF105">
    <property type="entry name" value="TRANS-1,2-DIHYDROBENZENE-1,2-DIOL DEHYDROGENASE"/>
    <property type="match status" value="1"/>
</dbReference>
<dbReference type="GO" id="GO:0000166">
    <property type="term" value="F:nucleotide binding"/>
    <property type="evidence" value="ECO:0007669"/>
    <property type="project" value="InterPro"/>
</dbReference>
<gene>
    <name evidence="6" type="ORF">FM110_00765</name>
</gene>
<evidence type="ECO:0000313" key="7">
    <source>
        <dbReference type="Proteomes" id="UP000195981"/>
    </source>
</evidence>
<dbReference type="GO" id="GO:0016491">
    <property type="term" value="F:oxidoreductase activity"/>
    <property type="evidence" value="ECO:0007669"/>
    <property type="project" value="UniProtKB-KW"/>
</dbReference>
<dbReference type="InterPro" id="IPR050984">
    <property type="entry name" value="Gfo/Idh/MocA_domain"/>
</dbReference>
<dbReference type="PANTHER" id="PTHR22604">
    <property type="entry name" value="OXIDOREDUCTASES"/>
    <property type="match status" value="1"/>
</dbReference>
<dbReference type="SUPFAM" id="SSF51735">
    <property type="entry name" value="NAD(P)-binding Rossmann-fold domains"/>
    <property type="match status" value="1"/>
</dbReference>
<proteinExistence type="inferred from homology"/>
<sequence length="365" mass="37871">MSDTSAPATADALALPASTVPDPRTAPALRWGVVSPGGIARTFTRALHGGTASRVVAVCSRSFDRAEAFAAEHADAEHPITAYEDLGAMLAAGGLDAVYIASPHAQHHALTRPVLEAQVPVLVEKAFTLDAEQAQDLLDLAAQRGVLCAEAMWTRFLPQMDVLRRTIDAGLIGDVVALSADHGQAFPLDPFHRLYAPELGGGALLDLGVYPVSFAQAVLGDLSDLAVQGSLTATGVDAELAVIASGARGGRAVLHSTLSSRTPTQAWIGGTEGSITMDGAFYRPTTLTVRRLDGATASFTHPGDPELAMAYEAAEVARCVADGLREAPSMPWAATLSVMRTMDAIRAELGVVYPGEGLGGGEGAR</sequence>
<dbReference type="Pfam" id="PF22725">
    <property type="entry name" value="GFO_IDH_MocA_C3"/>
    <property type="match status" value="1"/>
</dbReference>
<evidence type="ECO:0000256" key="2">
    <source>
        <dbReference type="ARBA" id="ARBA00023002"/>
    </source>
</evidence>
<protein>
    <submittedName>
        <fullName evidence="6">GFO/IDH/MOCA family oxidoreductase</fullName>
    </submittedName>
</protein>
<feature type="domain" description="GFO/IDH/MocA-like oxidoreductase" evidence="5">
    <location>
        <begin position="163"/>
        <end position="275"/>
    </location>
</feature>
<evidence type="ECO:0000256" key="3">
    <source>
        <dbReference type="ARBA" id="ARBA00023027"/>
    </source>
</evidence>
<dbReference type="Gene3D" id="3.30.360.10">
    <property type="entry name" value="Dihydrodipicolinate Reductase, domain 2"/>
    <property type="match status" value="1"/>
</dbReference>
<organism evidence="6 7">
    <name type="scientific">Brachybacterium nesterenkovii</name>
    <dbReference type="NCBI Taxonomy" id="47847"/>
    <lineage>
        <taxon>Bacteria</taxon>
        <taxon>Bacillati</taxon>
        <taxon>Actinomycetota</taxon>
        <taxon>Actinomycetes</taxon>
        <taxon>Micrococcales</taxon>
        <taxon>Dermabacteraceae</taxon>
        <taxon>Brachybacterium</taxon>
    </lineage>
</organism>
<dbReference type="Gene3D" id="3.40.50.720">
    <property type="entry name" value="NAD(P)-binding Rossmann-like Domain"/>
    <property type="match status" value="1"/>
</dbReference>
<dbReference type="Pfam" id="PF01408">
    <property type="entry name" value="GFO_IDH_MocA"/>
    <property type="match status" value="1"/>
</dbReference>
<evidence type="ECO:0000259" key="5">
    <source>
        <dbReference type="Pfam" id="PF22725"/>
    </source>
</evidence>
<dbReference type="Proteomes" id="UP000195981">
    <property type="component" value="Unassembled WGS sequence"/>
</dbReference>
<dbReference type="OrthoDB" id="9815825at2"/>
<evidence type="ECO:0000313" key="6">
    <source>
        <dbReference type="EMBL" id="SLM87969.1"/>
    </source>
</evidence>
<dbReference type="SUPFAM" id="SSF55347">
    <property type="entry name" value="Glyceraldehyde-3-phosphate dehydrogenase-like, C-terminal domain"/>
    <property type="match status" value="1"/>
</dbReference>
<keyword evidence="3" id="KW-0520">NAD</keyword>
<dbReference type="RefSeq" id="WP_087101728.1">
    <property type="nucleotide sequence ID" value="NZ_FWFG01000010.1"/>
</dbReference>
<name>A0A1X6WSZ5_9MICO</name>
<evidence type="ECO:0000256" key="1">
    <source>
        <dbReference type="ARBA" id="ARBA00010928"/>
    </source>
</evidence>
<keyword evidence="7" id="KW-1185">Reference proteome</keyword>
<accession>A0A1X6WSZ5</accession>
<dbReference type="InterPro" id="IPR036291">
    <property type="entry name" value="NAD(P)-bd_dom_sf"/>
</dbReference>
<dbReference type="EMBL" id="FWFG01000010">
    <property type="protein sequence ID" value="SLM87969.1"/>
    <property type="molecule type" value="Genomic_DNA"/>
</dbReference>
<comment type="similarity">
    <text evidence="1">Belongs to the Gfo/Idh/MocA family.</text>
</comment>
<evidence type="ECO:0000259" key="4">
    <source>
        <dbReference type="Pfam" id="PF01408"/>
    </source>
</evidence>
<reference evidence="6 7" key="1">
    <citation type="submission" date="2017-02" db="EMBL/GenBank/DDBJ databases">
        <authorList>
            <person name="Peterson S.W."/>
        </authorList>
    </citation>
    <scope>NUCLEOTIDE SEQUENCE [LARGE SCALE GENOMIC DNA]</scope>
    <source>
        <strain evidence="6 7">CIP104813</strain>
    </source>
</reference>
<keyword evidence="2" id="KW-0560">Oxidoreductase</keyword>
<dbReference type="InterPro" id="IPR055170">
    <property type="entry name" value="GFO_IDH_MocA-like_dom"/>
</dbReference>
<dbReference type="InterPro" id="IPR000683">
    <property type="entry name" value="Gfo/Idh/MocA-like_OxRdtase_N"/>
</dbReference>